<feature type="region of interest" description="Disordered" evidence="1">
    <location>
        <begin position="468"/>
        <end position="511"/>
    </location>
</feature>
<sequence length="511" mass="55296">MDLAEERYDFGCTEDGHPYAVPRPDGPVLNVGHVVRLLRGGQVSLRTELAAAYRADTGKVPGQQALTDALSVIEGMAHEAEPRPVAIRVAADEYGTRWLDLGDKDGRVVVLKEAGGWEVLHNTDGTMFRRTKLTGALPVPLRGGQLDRLWSVLNVAAADRPLVLGWLVAAIICPDIPHPVLALFGEQGTGKSSACRRLVSLVDPSPVPLRKPPKEPESWVTAALGSWVVGLDNLSAVPDWLSDSLCRAVTGDGDVRRQLYTDDGLAVFAFRRAVILNGIDVGALRGDLADRTLTVNLDVIPERDRLPESELDEAWELAYPLILGALLDQCCAVLLRLPSVRLGTSPRMADFARILAALDQINGSDGLARYLGQARSLAEDTIDADSFLAALRKTVTREFTGTSADLLAHVEHRLGGEGWRAPKDWPSSRTVTALLRRNAPGLRRLGWTVETQPRSRDSGVLRWHLRPEGCEEKAAKPPAQSAHPADARIARMNSPTTPATPRPGAARGGTQ</sequence>
<feature type="compositionally biased region" description="Low complexity" evidence="1">
    <location>
        <begin position="495"/>
        <end position="505"/>
    </location>
</feature>
<evidence type="ECO:0000256" key="1">
    <source>
        <dbReference type="SAM" id="MobiDB-lite"/>
    </source>
</evidence>
<organism evidence="2 3">
    <name type="scientific">Nocardioides eburneus</name>
    <dbReference type="NCBI Taxonomy" id="3231482"/>
    <lineage>
        <taxon>Bacteria</taxon>
        <taxon>Bacillati</taxon>
        <taxon>Actinomycetota</taxon>
        <taxon>Actinomycetes</taxon>
        <taxon>Propionibacteriales</taxon>
        <taxon>Nocardioidaceae</taxon>
        <taxon>Nocardioides</taxon>
    </lineage>
</organism>
<name>A0ABV3SVC5_9ACTN</name>
<evidence type="ECO:0008006" key="4">
    <source>
        <dbReference type="Google" id="ProtNLM"/>
    </source>
</evidence>
<dbReference type="EMBL" id="JBFPJR010000005">
    <property type="protein sequence ID" value="MEX0426892.1"/>
    <property type="molecule type" value="Genomic_DNA"/>
</dbReference>
<accession>A0ABV3SVC5</accession>
<evidence type="ECO:0000313" key="2">
    <source>
        <dbReference type="EMBL" id="MEX0426892.1"/>
    </source>
</evidence>
<dbReference type="Proteomes" id="UP001556631">
    <property type="component" value="Unassembled WGS sequence"/>
</dbReference>
<dbReference type="RefSeq" id="WP_367991743.1">
    <property type="nucleotide sequence ID" value="NZ_JBFPJR010000005.1"/>
</dbReference>
<evidence type="ECO:0000313" key="3">
    <source>
        <dbReference type="Proteomes" id="UP001556631"/>
    </source>
</evidence>
<comment type="caution">
    <text evidence="2">The sequence shown here is derived from an EMBL/GenBank/DDBJ whole genome shotgun (WGS) entry which is preliminary data.</text>
</comment>
<gene>
    <name evidence="2" type="ORF">AB3X52_04600</name>
</gene>
<keyword evidence="3" id="KW-1185">Reference proteome</keyword>
<proteinExistence type="predicted"/>
<protein>
    <recommendedName>
        <fullName evidence="4">ATP-binding protein</fullName>
    </recommendedName>
</protein>
<reference evidence="2 3" key="1">
    <citation type="submission" date="2024-07" db="EMBL/GenBank/DDBJ databases">
        <authorList>
            <person name="Lee S."/>
            <person name="Kang M."/>
        </authorList>
    </citation>
    <scope>NUCLEOTIDE SEQUENCE [LARGE SCALE GENOMIC DNA]</scope>
    <source>
        <strain evidence="2 3">DS6</strain>
    </source>
</reference>